<dbReference type="AlphaFoldDB" id="A0A2S5B9X2"/>
<protein>
    <submittedName>
        <fullName evidence="2">Uncharacterized protein</fullName>
    </submittedName>
</protein>
<evidence type="ECO:0000256" key="1">
    <source>
        <dbReference type="SAM" id="MobiDB-lite"/>
    </source>
</evidence>
<evidence type="ECO:0000313" key="3">
    <source>
        <dbReference type="Proteomes" id="UP000237144"/>
    </source>
</evidence>
<accession>A0A2S5B9X2</accession>
<feature type="compositionally biased region" description="Polar residues" evidence="1">
    <location>
        <begin position="378"/>
        <end position="387"/>
    </location>
</feature>
<comment type="caution">
    <text evidence="2">The sequence shown here is derived from an EMBL/GenBank/DDBJ whole genome shotgun (WGS) entry which is preliminary data.</text>
</comment>
<proteinExistence type="predicted"/>
<gene>
    <name evidence="2" type="ORF">BMF94_3505</name>
</gene>
<feature type="region of interest" description="Disordered" evidence="1">
    <location>
        <begin position="306"/>
        <end position="387"/>
    </location>
</feature>
<dbReference type="Proteomes" id="UP000237144">
    <property type="component" value="Unassembled WGS sequence"/>
</dbReference>
<reference evidence="2 3" key="1">
    <citation type="journal article" date="2018" name="Front. Microbiol.">
        <title>Prospects for Fungal Bioremediation of Acidic Radioactive Waste Sites: Characterization and Genome Sequence of Rhodotorula taiwanensis MD1149.</title>
        <authorList>
            <person name="Tkavc R."/>
            <person name="Matrosova V.Y."/>
            <person name="Grichenko O.E."/>
            <person name="Gostincar C."/>
            <person name="Volpe R.P."/>
            <person name="Klimenkova P."/>
            <person name="Gaidamakova E.K."/>
            <person name="Zhou C.E."/>
            <person name="Stewart B.J."/>
            <person name="Lyman M.G."/>
            <person name="Malfatti S.A."/>
            <person name="Rubinfeld B."/>
            <person name="Courtot M."/>
            <person name="Singh J."/>
            <person name="Dalgard C.L."/>
            <person name="Hamilton T."/>
            <person name="Frey K.G."/>
            <person name="Gunde-Cimerman N."/>
            <person name="Dugan L."/>
            <person name="Daly M.J."/>
        </authorList>
    </citation>
    <scope>NUCLEOTIDE SEQUENCE [LARGE SCALE GENOMIC DNA]</scope>
    <source>
        <strain evidence="2 3">MD1149</strain>
    </source>
</reference>
<organism evidence="2 3">
    <name type="scientific">Rhodotorula taiwanensis</name>
    <dbReference type="NCBI Taxonomy" id="741276"/>
    <lineage>
        <taxon>Eukaryota</taxon>
        <taxon>Fungi</taxon>
        <taxon>Dikarya</taxon>
        <taxon>Basidiomycota</taxon>
        <taxon>Pucciniomycotina</taxon>
        <taxon>Microbotryomycetes</taxon>
        <taxon>Sporidiobolales</taxon>
        <taxon>Sporidiobolaceae</taxon>
        <taxon>Rhodotorula</taxon>
    </lineage>
</organism>
<keyword evidence="3" id="KW-1185">Reference proteome</keyword>
<name>A0A2S5B9X2_9BASI</name>
<sequence length="387" mass="41423">MASGMSLSGTDPEQGMLVDPDVVALAARIEAMGTSGTAGIGSPDDESDAIAECFWEVAFGACEHCGRAAVNRNDMVQHDLQLELANPSCDSFKSSATETPLAGTLGVYQGLATSVPTAGETPTARERLVAAGIPDWMVDEFDVAWDDSNGVVLGLQSLDFDLERWAPDGFAWTTFEDGGRVVQGAPLDDARSPEEWRIALGAEITLVSDNIAAVTDFVEEVLETMLMNTEAHTYEVASRRAAYAKGKLEEPQPITLLFESNESHSYAYSRYLRTGEYVTEIDGLARLQLVNGDTVPVIQPYVFEDDTFSDLESRESGGGSSEEEETAALTDEASADGDSDGGGTDQLAPEVDDDLEMQAQPDEPAGETTADVIYSHAANESYSPMKQ</sequence>
<dbReference type="EMBL" id="PJQD01000036">
    <property type="protein sequence ID" value="POY73567.1"/>
    <property type="molecule type" value="Genomic_DNA"/>
</dbReference>
<evidence type="ECO:0000313" key="2">
    <source>
        <dbReference type="EMBL" id="POY73567.1"/>
    </source>
</evidence>